<dbReference type="EMBL" id="CP074371">
    <property type="protein sequence ID" value="QVI19660.1"/>
    <property type="molecule type" value="Genomic_DNA"/>
</dbReference>
<name>A0ABX8CN94_9NOCA</name>
<keyword evidence="2" id="KW-1185">Reference proteome</keyword>
<sequence length="57" mass="6689">MGEVEGIGQVVEMWPQPEDVASRWRRARVRIALQLTYGRASERRRARILARRWAAEP</sequence>
<protein>
    <submittedName>
        <fullName evidence="1">Uncharacterized protein</fullName>
    </submittedName>
</protein>
<evidence type="ECO:0000313" key="1">
    <source>
        <dbReference type="EMBL" id="QVI19660.1"/>
    </source>
</evidence>
<accession>A0ABX8CN94</accession>
<gene>
    <name evidence="1" type="ORF">KHQ06_25305</name>
</gene>
<reference evidence="1 2" key="1">
    <citation type="submission" date="2021-04" db="EMBL/GenBank/DDBJ databases">
        <title>Nocardia tengchongensis.</title>
        <authorList>
            <person name="Zhuang k."/>
            <person name="Ran Y."/>
            <person name="Li W."/>
        </authorList>
    </citation>
    <scope>NUCLEOTIDE SEQUENCE [LARGE SCALE GENOMIC DNA]</scope>
    <source>
        <strain evidence="1 2">CFH S0057</strain>
    </source>
</reference>
<proteinExistence type="predicted"/>
<dbReference type="Proteomes" id="UP000683310">
    <property type="component" value="Chromosome"/>
</dbReference>
<dbReference type="RefSeq" id="WP_213555692.1">
    <property type="nucleotide sequence ID" value="NZ_JBHYZU010000020.1"/>
</dbReference>
<organism evidence="1 2">
    <name type="scientific">Nocardia tengchongensis</name>
    <dbReference type="NCBI Taxonomy" id="2055889"/>
    <lineage>
        <taxon>Bacteria</taxon>
        <taxon>Bacillati</taxon>
        <taxon>Actinomycetota</taxon>
        <taxon>Actinomycetes</taxon>
        <taxon>Mycobacteriales</taxon>
        <taxon>Nocardiaceae</taxon>
        <taxon>Nocardia</taxon>
    </lineage>
</organism>
<evidence type="ECO:0000313" key="2">
    <source>
        <dbReference type="Proteomes" id="UP000683310"/>
    </source>
</evidence>